<dbReference type="InterPro" id="IPR017946">
    <property type="entry name" value="PLC-like_Pdiesterase_TIM-brl"/>
</dbReference>
<protein>
    <submittedName>
        <fullName evidence="1">Uncharacterized protein</fullName>
    </submittedName>
</protein>
<dbReference type="GO" id="GO:0006629">
    <property type="term" value="P:lipid metabolic process"/>
    <property type="evidence" value="ECO:0007669"/>
    <property type="project" value="InterPro"/>
</dbReference>
<organism evidence="1 2">
    <name type="scientific">Anopheles melas</name>
    <dbReference type="NCBI Taxonomy" id="34690"/>
    <lineage>
        <taxon>Eukaryota</taxon>
        <taxon>Metazoa</taxon>
        <taxon>Ecdysozoa</taxon>
        <taxon>Arthropoda</taxon>
        <taxon>Hexapoda</taxon>
        <taxon>Insecta</taxon>
        <taxon>Pterygota</taxon>
        <taxon>Neoptera</taxon>
        <taxon>Endopterygota</taxon>
        <taxon>Diptera</taxon>
        <taxon>Nematocera</taxon>
        <taxon>Culicoidea</taxon>
        <taxon>Culicidae</taxon>
        <taxon>Anophelinae</taxon>
        <taxon>Anopheles</taxon>
    </lineage>
</organism>
<sequence length="139" mass="15979">MVESNDLLIRRTKSDIIWRAWKKHSSAFLKHTELGEWMQNLFSFKHPDAPRNIGWSLHGVQGFHGSYNEEEATFRMPAERASIVNPKLMQLLSGPWSQRANAVLVDFFTNTNLVELAVNTNQYKTLRNPANEAVVLDIQ</sequence>
<evidence type="ECO:0000313" key="2">
    <source>
        <dbReference type="Proteomes" id="UP000075902"/>
    </source>
</evidence>
<accession>A0A182UGP5</accession>
<name>A0A182UGP5_9DIPT</name>
<dbReference type="VEuPathDB" id="VectorBase:AMEC020075"/>
<reference evidence="1" key="2">
    <citation type="submission" date="2020-05" db="UniProtKB">
        <authorList>
            <consortium name="EnsemblMetazoa"/>
        </authorList>
    </citation>
    <scope>IDENTIFICATION</scope>
    <source>
        <strain evidence="1">CM1001059</strain>
    </source>
</reference>
<dbReference type="GO" id="GO:0008081">
    <property type="term" value="F:phosphoric diester hydrolase activity"/>
    <property type="evidence" value="ECO:0007669"/>
    <property type="project" value="InterPro"/>
</dbReference>
<dbReference type="SUPFAM" id="SSF51695">
    <property type="entry name" value="PLC-like phosphodiesterases"/>
    <property type="match status" value="1"/>
</dbReference>
<dbReference type="EnsemblMetazoa" id="AMEC020075-RA">
    <property type="protein sequence ID" value="AMEC020075-PA"/>
    <property type="gene ID" value="AMEC020075"/>
</dbReference>
<proteinExistence type="predicted"/>
<dbReference type="Gene3D" id="3.20.20.190">
    <property type="entry name" value="Phosphatidylinositol (PI) phosphodiesterase"/>
    <property type="match status" value="1"/>
</dbReference>
<keyword evidence="2" id="KW-1185">Reference proteome</keyword>
<dbReference type="AlphaFoldDB" id="A0A182UGP5"/>
<evidence type="ECO:0000313" key="1">
    <source>
        <dbReference type="EnsemblMetazoa" id="AMEC020075-PA"/>
    </source>
</evidence>
<dbReference type="Proteomes" id="UP000075902">
    <property type="component" value="Unassembled WGS sequence"/>
</dbReference>
<reference evidence="2" key="1">
    <citation type="submission" date="2014-01" db="EMBL/GenBank/DDBJ databases">
        <title>The Genome Sequence of Anopheles melas CM1001059_A (V2).</title>
        <authorList>
            <consortium name="The Broad Institute Genomics Platform"/>
            <person name="Neafsey D.E."/>
            <person name="Besansky N."/>
            <person name="Howell P."/>
            <person name="Walton C."/>
            <person name="Young S.K."/>
            <person name="Zeng Q."/>
            <person name="Gargeya S."/>
            <person name="Fitzgerald M."/>
            <person name="Haas B."/>
            <person name="Abouelleil A."/>
            <person name="Allen A.W."/>
            <person name="Alvarado L."/>
            <person name="Arachchi H.M."/>
            <person name="Berlin A.M."/>
            <person name="Chapman S.B."/>
            <person name="Gainer-Dewar J."/>
            <person name="Goldberg J."/>
            <person name="Griggs A."/>
            <person name="Gujja S."/>
            <person name="Hansen M."/>
            <person name="Howarth C."/>
            <person name="Imamovic A."/>
            <person name="Ireland A."/>
            <person name="Larimer J."/>
            <person name="McCowan C."/>
            <person name="Murphy C."/>
            <person name="Pearson M."/>
            <person name="Poon T.W."/>
            <person name="Priest M."/>
            <person name="Roberts A."/>
            <person name="Saif S."/>
            <person name="Shea T."/>
            <person name="Sisk P."/>
            <person name="Sykes S."/>
            <person name="Wortman J."/>
            <person name="Nusbaum C."/>
            <person name="Birren B."/>
        </authorList>
    </citation>
    <scope>NUCLEOTIDE SEQUENCE [LARGE SCALE GENOMIC DNA]</scope>
    <source>
        <strain evidence="2">CM1001059</strain>
    </source>
</reference>